<dbReference type="PROSITE" id="PS51471">
    <property type="entry name" value="FE2OG_OXY"/>
    <property type="match status" value="1"/>
</dbReference>
<comment type="caution">
    <text evidence="9">The sequence shown here is derived from an EMBL/GenBank/DDBJ whole genome shotgun (WGS) entry which is preliminary data.</text>
</comment>
<gene>
    <name evidence="9" type="ORF">CTEN210_10314</name>
</gene>
<dbReference type="Gene3D" id="2.60.120.620">
    <property type="entry name" value="q2cbj1_9rhob like domain"/>
    <property type="match status" value="1"/>
</dbReference>
<name>A0AAD3H8F5_9STRA</name>
<dbReference type="SMART" id="SM00702">
    <property type="entry name" value="P4Hc"/>
    <property type="match status" value="1"/>
</dbReference>
<dbReference type="GO" id="GO:0031418">
    <property type="term" value="F:L-ascorbic acid binding"/>
    <property type="evidence" value="ECO:0007669"/>
    <property type="project" value="UniProtKB-KW"/>
</dbReference>
<feature type="chain" id="PRO_5041909340" description="Fe2OG dioxygenase domain-containing protein" evidence="7">
    <location>
        <begin position="20"/>
        <end position="361"/>
    </location>
</feature>
<dbReference type="PANTHER" id="PTHR12907:SF26">
    <property type="entry name" value="HIF PROLYL HYDROXYLASE, ISOFORM C"/>
    <property type="match status" value="1"/>
</dbReference>
<dbReference type="InterPro" id="IPR005123">
    <property type="entry name" value="Oxoglu/Fe-dep_dioxygenase_dom"/>
</dbReference>
<dbReference type="PANTHER" id="PTHR12907">
    <property type="entry name" value="EGL NINE HOMOLOG-RELATED"/>
    <property type="match status" value="1"/>
</dbReference>
<dbReference type="AlphaFoldDB" id="A0AAD3H8F5"/>
<comment type="cofactor">
    <cofactor evidence="1">
        <name>L-ascorbate</name>
        <dbReference type="ChEBI" id="CHEBI:38290"/>
    </cofactor>
</comment>
<dbReference type="EMBL" id="BLLK01000047">
    <property type="protein sequence ID" value="GFH53838.1"/>
    <property type="molecule type" value="Genomic_DNA"/>
</dbReference>
<keyword evidence="10" id="KW-1185">Reference proteome</keyword>
<dbReference type="GO" id="GO:0071456">
    <property type="term" value="P:cellular response to hypoxia"/>
    <property type="evidence" value="ECO:0007669"/>
    <property type="project" value="TreeGrafter"/>
</dbReference>
<evidence type="ECO:0000256" key="3">
    <source>
        <dbReference type="ARBA" id="ARBA00022896"/>
    </source>
</evidence>
<reference evidence="9 10" key="1">
    <citation type="journal article" date="2021" name="Sci. Rep.">
        <title>The genome of the diatom Chaetoceros tenuissimus carries an ancient integrated fragment of an extant virus.</title>
        <authorList>
            <person name="Hongo Y."/>
            <person name="Kimura K."/>
            <person name="Takaki Y."/>
            <person name="Yoshida Y."/>
            <person name="Baba S."/>
            <person name="Kobayashi G."/>
            <person name="Nagasaki K."/>
            <person name="Hano T."/>
            <person name="Tomaru Y."/>
        </authorList>
    </citation>
    <scope>NUCLEOTIDE SEQUENCE [LARGE SCALE GENOMIC DNA]</scope>
    <source>
        <strain evidence="9 10">NIES-3715</strain>
    </source>
</reference>
<protein>
    <recommendedName>
        <fullName evidence="8">Fe2OG dioxygenase domain-containing protein</fullName>
    </recommendedName>
</protein>
<dbReference type="GO" id="GO:0031543">
    <property type="term" value="F:peptidyl-proline dioxygenase activity"/>
    <property type="evidence" value="ECO:0007669"/>
    <property type="project" value="TreeGrafter"/>
</dbReference>
<keyword evidence="3" id="KW-0847">Vitamin C</keyword>
<proteinExistence type="predicted"/>
<accession>A0AAD3H8F5</accession>
<dbReference type="GO" id="GO:0008198">
    <property type="term" value="F:ferrous iron binding"/>
    <property type="evidence" value="ECO:0007669"/>
    <property type="project" value="TreeGrafter"/>
</dbReference>
<evidence type="ECO:0000256" key="6">
    <source>
        <dbReference type="ARBA" id="ARBA00023004"/>
    </source>
</evidence>
<keyword evidence="6" id="KW-0408">Iron</keyword>
<evidence type="ECO:0000256" key="7">
    <source>
        <dbReference type="SAM" id="SignalP"/>
    </source>
</evidence>
<keyword evidence="4" id="KW-0223">Dioxygenase</keyword>
<evidence type="ECO:0000256" key="4">
    <source>
        <dbReference type="ARBA" id="ARBA00022964"/>
    </source>
</evidence>
<dbReference type="InterPro" id="IPR006620">
    <property type="entry name" value="Pro_4_hyd_alph"/>
</dbReference>
<sequence>MKIILSLFLLAYVPLLAAALSNNVLSPSDVQKISKGGVAVINNFIPETLIEAMKKDARYLFDHGEFTPDGLTNTAVSKEKQGFTARADRQTFRGGADWNSRVGDYEARSEFGTIMKNLRTELSQKLDRPSLNVDGERRHEMTYNWYEPGAKLGRHLDEHHEETKGVKGWLLGTRRSVTWLVYLNDNWSESEGGALRCYPRNGLSKNPVGCHEGNLQVGWMDEFDPIYLDCFRKSGQSALYRVVNGKRDVLSVRDFDVPSQPIEFQKFLPDLYKDRFEQISTARLDSRFANVNGNSDASIAQASLLADKSEDHFMDVIPKAGTLVLFDSVSLPHLVQEVTAKRQRIAATGWFHEDSQFLLDV</sequence>
<evidence type="ECO:0000256" key="5">
    <source>
        <dbReference type="ARBA" id="ARBA00023002"/>
    </source>
</evidence>
<organism evidence="9 10">
    <name type="scientific">Chaetoceros tenuissimus</name>
    <dbReference type="NCBI Taxonomy" id="426638"/>
    <lineage>
        <taxon>Eukaryota</taxon>
        <taxon>Sar</taxon>
        <taxon>Stramenopiles</taxon>
        <taxon>Ochrophyta</taxon>
        <taxon>Bacillariophyta</taxon>
        <taxon>Coscinodiscophyceae</taxon>
        <taxon>Chaetocerotophycidae</taxon>
        <taxon>Chaetocerotales</taxon>
        <taxon>Chaetocerotaceae</taxon>
        <taxon>Chaetoceros</taxon>
    </lineage>
</organism>
<keyword evidence="5" id="KW-0560">Oxidoreductase</keyword>
<evidence type="ECO:0000256" key="2">
    <source>
        <dbReference type="ARBA" id="ARBA00022723"/>
    </source>
</evidence>
<feature type="domain" description="Fe2OG dioxygenase" evidence="8">
    <location>
        <begin position="137"/>
        <end position="353"/>
    </location>
</feature>
<feature type="signal peptide" evidence="7">
    <location>
        <begin position="1"/>
        <end position="19"/>
    </location>
</feature>
<evidence type="ECO:0000313" key="10">
    <source>
        <dbReference type="Proteomes" id="UP001054902"/>
    </source>
</evidence>
<evidence type="ECO:0000259" key="8">
    <source>
        <dbReference type="PROSITE" id="PS51471"/>
    </source>
</evidence>
<dbReference type="InterPro" id="IPR051559">
    <property type="entry name" value="HIF_prolyl_hydroxylases"/>
</dbReference>
<keyword evidence="2" id="KW-0479">Metal-binding</keyword>
<evidence type="ECO:0000256" key="1">
    <source>
        <dbReference type="ARBA" id="ARBA00001961"/>
    </source>
</evidence>
<keyword evidence="7" id="KW-0732">Signal</keyword>
<dbReference type="Proteomes" id="UP001054902">
    <property type="component" value="Unassembled WGS sequence"/>
</dbReference>
<evidence type="ECO:0000313" key="9">
    <source>
        <dbReference type="EMBL" id="GFH53838.1"/>
    </source>
</evidence>
<dbReference type="Pfam" id="PF13640">
    <property type="entry name" value="2OG-FeII_Oxy_3"/>
    <property type="match status" value="2"/>
</dbReference>
<dbReference type="InterPro" id="IPR044862">
    <property type="entry name" value="Pro_4_hyd_alph_FE2OG_OXY"/>
</dbReference>